<name>A0A4Y9XKX2_9APHY</name>
<organism evidence="1 2">
    <name type="scientific">Rhodofomes roseus</name>
    <dbReference type="NCBI Taxonomy" id="34475"/>
    <lineage>
        <taxon>Eukaryota</taxon>
        <taxon>Fungi</taxon>
        <taxon>Dikarya</taxon>
        <taxon>Basidiomycota</taxon>
        <taxon>Agaricomycotina</taxon>
        <taxon>Agaricomycetes</taxon>
        <taxon>Polyporales</taxon>
        <taxon>Rhodofomes</taxon>
    </lineage>
</organism>
<sequence>FFNAALDSSFFPSPPPLPASSELFSPSETTDLFGFLENFNFELDFDLGPAGPAYNASITTAANRPLFEGTATSLLASQHLRSSPNRAVRAPTVAYRPITTSQFICLSVKYTPQGLALDPSEET</sequence>
<dbReference type="AlphaFoldDB" id="A0A4Y9XKX2"/>
<feature type="non-terminal residue" evidence="1">
    <location>
        <position position="1"/>
    </location>
</feature>
<evidence type="ECO:0000313" key="2">
    <source>
        <dbReference type="Proteomes" id="UP000298390"/>
    </source>
</evidence>
<reference evidence="1 2" key="1">
    <citation type="submission" date="2019-01" db="EMBL/GenBank/DDBJ databases">
        <title>Genome sequencing of the rare red list fungi Fomitopsis rosea.</title>
        <authorList>
            <person name="Buettner E."/>
            <person name="Kellner H."/>
        </authorList>
    </citation>
    <scope>NUCLEOTIDE SEQUENCE [LARGE SCALE GENOMIC DNA]</scope>
    <source>
        <strain evidence="1 2">DSM 105464</strain>
    </source>
</reference>
<comment type="caution">
    <text evidence="1">The sequence shown here is derived from an EMBL/GenBank/DDBJ whole genome shotgun (WGS) entry which is preliminary data.</text>
</comment>
<protein>
    <submittedName>
        <fullName evidence="1">Uncharacterized protein</fullName>
    </submittedName>
</protein>
<gene>
    <name evidence="1" type="ORF">EVJ58_g10939</name>
</gene>
<dbReference type="Proteomes" id="UP000298390">
    <property type="component" value="Unassembled WGS sequence"/>
</dbReference>
<evidence type="ECO:0000313" key="1">
    <source>
        <dbReference type="EMBL" id="TFY50676.1"/>
    </source>
</evidence>
<dbReference type="EMBL" id="SEKV01001411">
    <property type="protein sequence ID" value="TFY50676.1"/>
    <property type="molecule type" value="Genomic_DNA"/>
</dbReference>
<proteinExistence type="predicted"/>
<accession>A0A4Y9XKX2</accession>
<dbReference type="STRING" id="34475.A0A4Y9XKX2"/>